<name>A0A941HWH4_9CAUL</name>
<dbReference type="EMBL" id="JAGSGD010000001">
    <property type="protein sequence ID" value="MBR7619833.1"/>
    <property type="molecule type" value="Genomic_DNA"/>
</dbReference>
<evidence type="ECO:0000313" key="1">
    <source>
        <dbReference type="EMBL" id="MBR7619833.1"/>
    </source>
</evidence>
<dbReference type="SUPFAM" id="SSF51735">
    <property type="entry name" value="NAD(P)-binding Rossmann-fold domains"/>
    <property type="match status" value="1"/>
</dbReference>
<dbReference type="Proteomes" id="UP000622580">
    <property type="component" value="Unassembled WGS sequence"/>
</dbReference>
<gene>
    <name evidence="1" type="ORF">JKL49_10575</name>
</gene>
<evidence type="ECO:0008006" key="3">
    <source>
        <dbReference type="Google" id="ProtNLM"/>
    </source>
</evidence>
<dbReference type="InterPro" id="IPR036291">
    <property type="entry name" value="NAD(P)-bd_dom_sf"/>
</dbReference>
<protein>
    <recommendedName>
        <fullName evidence="3">Short-chain dehydrogenase</fullName>
    </recommendedName>
</protein>
<accession>A0A941HWH4</accession>
<keyword evidence="2" id="KW-1185">Reference proteome</keyword>
<comment type="caution">
    <text evidence="1">The sequence shown here is derived from an EMBL/GenBank/DDBJ whole genome shotgun (WGS) entry which is preliminary data.</text>
</comment>
<proteinExistence type="predicted"/>
<dbReference type="AlphaFoldDB" id="A0A941HWH4"/>
<sequence length="175" mass="18657">MTPHTLVVGGTGMLSGLCEALAGDGGRLSLLSRHASRASGADGFDCDYYDPISFAAALDVAVARSGPINLAVAWFHTLKIEAPRLLAQRVEGRLFQVLGSAMADPSHPDRLETARQVAEGVHGCELRQVVLGFKVEEAGSRWLTHDEISDGVLEAARADRLLTIIGQTEPWSAKP</sequence>
<organism evidence="1 2">
    <name type="scientific">Phenylobacterium glaciei</name>
    <dbReference type="NCBI Taxonomy" id="2803784"/>
    <lineage>
        <taxon>Bacteria</taxon>
        <taxon>Pseudomonadati</taxon>
        <taxon>Pseudomonadota</taxon>
        <taxon>Alphaproteobacteria</taxon>
        <taxon>Caulobacterales</taxon>
        <taxon>Caulobacteraceae</taxon>
        <taxon>Phenylobacterium</taxon>
    </lineage>
</organism>
<reference evidence="1" key="1">
    <citation type="submission" date="2021-04" db="EMBL/GenBank/DDBJ databases">
        <title>Draft genome assembly of strain Phenylobacterium sp. 20VBR1 using MiniION and Illumina platforms.</title>
        <authorList>
            <person name="Thomas F.A."/>
            <person name="Krishnan K.P."/>
            <person name="Sinha R.K."/>
        </authorList>
    </citation>
    <scope>NUCLEOTIDE SEQUENCE</scope>
    <source>
        <strain evidence="1">20VBR1</strain>
    </source>
</reference>
<dbReference type="RefSeq" id="WP_215340311.1">
    <property type="nucleotide sequence ID" value="NZ_JAGSGD010000001.1"/>
</dbReference>
<evidence type="ECO:0000313" key="2">
    <source>
        <dbReference type="Proteomes" id="UP000622580"/>
    </source>
</evidence>